<protein>
    <submittedName>
        <fullName evidence="1">Uncharacterized protein</fullName>
    </submittedName>
</protein>
<sequence>MASLITLRGLTINRAFLDACLHLWDPQAHMFLFGTHYEEMSLTYEEFSALLGSDSKRAPVAAPTETMFFRSFIRMLGLSMEEARGLVVDDYVDLVGLIERYLDPLDFADLEFQR</sequence>
<evidence type="ECO:0000313" key="1">
    <source>
        <dbReference type="EMBL" id="KDP34655.1"/>
    </source>
</evidence>
<organism evidence="1 2">
    <name type="scientific">Jatropha curcas</name>
    <name type="common">Barbados nut</name>
    <dbReference type="NCBI Taxonomy" id="180498"/>
    <lineage>
        <taxon>Eukaryota</taxon>
        <taxon>Viridiplantae</taxon>
        <taxon>Streptophyta</taxon>
        <taxon>Embryophyta</taxon>
        <taxon>Tracheophyta</taxon>
        <taxon>Spermatophyta</taxon>
        <taxon>Magnoliopsida</taxon>
        <taxon>eudicotyledons</taxon>
        <taxon>Gunneridae</taxon>
        <taxon>Pentapetalae</taxon>
        <taxon>rosids</taxon>
        <taxon>fabids</taxon>
        <taxon>Malpighiales</taxon>
        <taxon>Euphorbiaceae</taxon>
        <taxon>Crotonoideae</taxon>
        <taxon>Jatropheae</taxon>
        <taxon>Jatropha</taxon>
    </lineage>
</organism>
<dbReference type="EMBL" id="KK914515">
    <property type="protein sequence ID" value="KDP34655.1"/>
    <property type="molecule type" value="Genomic_DNA"/>
</dbReference>
<gene>
    <name evidence="1" type="ORF">JCGZ_11968</name>
</gene>
<reference evidence="1 2" key="1">
    <citation type="journal article" date="2014" name="PLoS ONE">
        <title>Global Analysis of Gene Expression Profiles in Physic Nut (Jatropha curcas L.) Seedlings Exposed to Salt Stress.</title>
        <authorList>
            <person name="Zhang L."/>
            <person name="Zhang C."/>
            <person name="Wu P."/>
            <person name="Chen Y."/>
            <person name="Li M."/>
            <person name="Jiang H."/>
            <person name="Wu G."/>
        </authorList>
    </citation>
    <scope>NUCLEOTIDE SEQUENCE [LARGE SCALE GENOMIC DNA]</scope>
    <source>
        <strain evidence="2">cv. GZQX0401</strain>
        <tissue evidence="1">Young leaves</tissue>
    </source>
</reference>
<proteinExistence type="predicted"/>
<accession>A0A067KQV0</accession>
<name>A0A067KQV0_JATCU</name>
<evidence type="ECO:0000313" key="2">
    <source>
        <dbReference type="Proteomes" id="UP000027138"/>
    </source>
</evidence>
<dbReference type="Proteomes" id="UP000027138">
    <property type="component" value="Unassembled WGS sequence"/>
</dbReference>
<dbReference type="AlphaFoldDB" id="A0A067KQV0"/>
<keyword evidence="2" id="KW-1185">Reference proteome</keyword>